<sequence length="642" mass="71462">MFSRIFNPYSNNLTVGYWNCAIRWSVHNGLYQDALLLFRQMKQSGVEPNNLTFPFVGKACAQSANLRNSQIFHTHVIKSPLASDIFVQTAMVDMYIKCGHLNMAHKLFEEMPRRDVTSWNVILMGCSQFGHSERVSALLHQMRLADHRPDCITIISLTHASSNFRNLNMMKSVHCLGVRAGLPADICVTNTWVAAYAKCDDLVSAESVFNEIPIEMRTVISWNALISGYGHFERSAEAISCFCRMRHDGSKPDLGTFIGLLSSCAREEALLYGKLIHSHLSKGGFDSDISLLNTLISMYSKCGDISSSRFLFNSMSNRTSVSWTAMIGGYARKGDLEEALSLFNEMEATNVKPDEVTVVALLTACSHSGALEVGRRINRYVMENGFGENIMVSNALIDMYVKCGSVHDAKMVFDSMSARTVVSWTTLISGCALNGKPEEAINLFSEMLNMGLKPNHLTYLAVLQACAHAGLLEKGWKFFDMMKKVHLLNPRIEHYACMADLLGRGGKVQEALEFIQTMPVQPDSGVWGSLLGACGIHNNVKVGEYAVDQLSKLEPFNAVPYVAMANLYAAERKWASMARIRATMKDKGVKKSPGRSVIRIADRVHLFTVEDRFHLTGLPICEVLDGLTMQLKPQGVDQFWIQ</sequence>
<accession>A0AAV7DVN9</accession>
<comment type="caution">
    <text evidence="3">The sequence shown here is derived from an EMBL/GenBank/DDBJ whole genome shotgun (WGS) entry which is preliminary data.</text>
</comment>
<feature type="repeat" description="PPR" evidence="2">
    <location>
        <begin position="319"/>
        <end position="353"/>
    </location>
</feature>
<feature type="repeat" description="PPR" evidence="2">
    <location>
        <begin position="455"/>
        <end position="489"/>
    </location>
</feature>
<dbReference type="PROSITE" id="PS51375">
    <property type="entry name" value="PPR"/>
    <property type="match status" value="6"/>
</dbReference>
<name>A0AAV7DVN9_ARIFI</name>
<evidence type="ECO:0000256" key="2">
    <source>
        <dbReference type="PROSITE-ProRule" id="PRU00708"/>
    </source>
</evidence>
<dbReference type="Gene3D" id="1.25.40.10">
    <property type="entry name" value="Tetratricopeptide repeat domain"/>
    <property type="match status" value="5"/>
</dbReference>
<evidence type="ECO:0000313" key="4">
    <source>
        <dbReference type="Proteomes" id="UP000825729"/>
    </source>
</evidence>
<dbReference type="InterPro" id="IPR002885">
    <property type="entry name" value="PPR_rpt"/>
</dbReference>
<dbReference type="InterPro" id="IPR011990">
    <property type="entry name" value="TPR-like_helical_dom_sf"/>
</dbReference>
<protein>
    <recommendedName>
        <fullName evidence="5">Pentatricopeptide repeat-containing protein</fullName>
    </recommendedName>
</protein>
<dbReference type="Pfam" id="PF13041">
    <property type="entry name" value="PPR_2"/>
    <property type="match status" value="4"/>
</dbReference>
<evidence type="ECO:0008006" key="5">
    <source>
        <dbReference type="Google" id="ProtNLM"/>
    </source>
</evidence>
<feature type="repeat" description="PPR" evidence="2">
    <location>
        <begin position="84"/>
        <end position="118"/>
    </location>
</feature>
<dbReference type="PANTHER" id="PTHR24015:SF1993">
    <property type="entry name" value="PENTATRICOPEPTIDE REPEAT-CONTAINING PROTEIN"/>
    <property type="match status" value="1"/>
</dbReference>
<dbReference type="FunFam" id="1.25.40.10:FF:000090">
    <property type="entry name" value="Pentatricopeptide repeat-containing protein, chloroplastic"/>
    <property type="match status" value="1"/>
</dbReference>
<dbReference type="InterPro" id="IPR046960">
    <property type="entry name" value="PPR_At4g14850-like_plant"/>
</dbReference>
<keyword evidence="4" id="KW-1185">Reference proteome</keyword>
<dbReference type="GO" id="GO:0003723">
    <property type="term" value="F:RNA binding"/>
    <property type="evidence" value="ECO:0007669"/>
    <property type="project" value="InterPro"/>
</dbReference>
<feature type="repeat" description="PPR" evidence="2">
    <location>
        <begin position="14"/>
        <end position="48"/>
    </location>
</feature>
<dbReference type="Pfam" id="PF01535">
    <property type="entry name" value="PPR"/>
    <property type="match status" value="5"/>
</dbReference>
<dbReference type="GO" id="GO:0009451">
    <property type="term" value="P:RNA modification"/>
    <property type="evidence" value="ECO:0007669"/>
    <property type="project" value="InterPro"/>
</dbReference>
<dbReference type="AlphaFoldDB" id="A0AAV7DVN9"/>
<reference evidence="3 4" key="1">
    <citation type="submission" date="2021-07" db="EMBL/GenBank/DDBJ databases">
        <title>The Aristolochia fimbriata genome: insights into angiosperm evolution, floral development and chemical biosynthesis.</title>
        <authorList>
            <person name="Jiao Y."/>
        </authorList>
    </citation>
    <scope>NUCLEOTIDE SEQUENCE [LARGE SCALE GENOMIC DNA]</scope>
    <source>
        <strain evidence="3">IBCAS-2021</strain>
        <tissue evidence="3">Leaf</tissue>
    </source>
</reference>
<evidence type="ECO:0000313" key="3">
    <source>
        <dbReference type="EMBL" id="KAG9440301.1"/>
    </source>
</evidence>
<proteinExistence type="predicted"/>
<feature type="repeat" description="PPR" evidence="2">
    <location>
        <begin position="218"/>
        <end position="252"/>
    </location>
</feature>
<dbReference type="PANTHER" id="PTHR24015">
    <property type="entry name" value="OS07G0578800 PROTEIN-RELATED"/>
    <property type="match status" value="1"/>
</dbReference>
<keyword evidence="1" id="KW-0677">Repeat</keyword>
<dbReference type="EMBL" id="JAINDJ010000008">
    <property type="protein sequence ID" value="KAG9440301.1"/>
    <property type="molecule type" value="Genomic_DNA"/>
</dbReference>
<dbReference type="Proteomes" id="UP000825729">
    <property type="component" value="Unassembled WGS sequence"/>
</dbReference>
<evidence type="ECO:0000256" key="1">
    <source>
        <dbReference type="ARBA" id="ARBA00022737"/>
    </source>
</evidence>
<feature type="repeat" description="PPR" evidence="2">
    <location>
        <begin position="420"/>
        <end position="454"/>
    </location>
</feature>
<dbReference type="Pfam" id="PF20431">
    <property type="entry name" value="E_motif"/>
    <property type="match status" value="1"/>
</dbReference>
<dbReference type="FunFam" id="1.25.40.10:FF:000344">
    <property type="entry name" value="Pentatricopeptide repeat-containing protein"/>
    <property type="match status" value="1"/>
</dbReference>
<dbReference type="InterPro" id="IPR046848">
    <property type="entry name" value="E_motif"/>
</dbReference>
<dbReference type="FunFam" id="1.25.40.10:FF:000968">
    <property type="entry name" value="Pentatricopeptide repeat-containing protein, mitochondrial"/>
    <property type="match status" value="1"/>
</dbReference>
<organism evidence="3 4">
    <name type="scientific">Aristolochia fimbriata</name>
    <name type="common">White veined hardy Dutchman's pipe vine</name>
    <dbReference type="NCBI Taxonomy" id="158543"/>
    <lineage>
        <taxon>Eukaryota</taxon>
        <taxon>Viridiplantae</taxon>
        <taxon>Streptophyta</taxon>
        <taxon>Embryophyta</taxon>
        <taxon>Tracheophyta</taxon>
        <taxon>Spermatophyta</taxon>
        <taxon>Magnoliopsida</taxon>
        <taxon>Magnoliidae</taxon>
        <taxon>Piperales</taxon>
        <taxon>Aristolochiaceae</taxon>
        <taxon>Aristolochia</taxon>
    </lineage>
</organism>
<dbReference type="NCBIfam" id="TIGR00756">
    <property type="entry name" value="PPR"/>
    <property type="match status" value="7"/>
</dbReference>
<gene>
    <name evidence="3" type="ORF">H6P81_020466</name>
</gene>